<evidence type="ECO:0000256" key="3">
    <source>
        <dbReference type="ARBA" id="ARBA00012438"/>
    </source>
</evidence>
<dbReference type="SMART" id="SM00387">
    <property type="entry name" value="HATPase_c"/>
    <property type="match status" value="1"/>
</dbReference>
<dbReference type="SUPFAM" id="SSF55874">
    <property type="entry name" value="ATPase domain of HSP90 chaperone/DNA topoisomerase II/histidine kinase"/>
    <property type="match status" value="1"/>
</dbReference>
<dbReference type="Gene3D" id="1.10.287.130">
    <property type="match status" value="1"/>
</dbReference>
<dbReference type="InterPro" id="IPR003594">
    <property type="entry name" value="HATPase_dom"/>
</dbReference>
<comment type="subcellular location">
    <subcellularLocation>
        <location evidence="2">Membrane</location>
    </subcellularLocation>
</comment>
<dbReference type="Pfam" id="PF00512">
    <property type="entry name" value="HisKA"/>
    <property type="match status" value="1"/>
</dbReference>
<evidence type="ECO:0000259" key="8">
    <source>
        <dbReference type="PROSITE" id="PS50109"/>
    </source>
</evidence>
<evidence type="ECO:0000313" key="10">
    <source>
        <dbReference type="Proteomes" id="UP000673375"/>
    </source>
</evidence>
<feature type="domain" description="Histidine kinase" evidence="8">
    <location>
        <begin position="90"/>
        <end position="301"/>
    </location>
</feature>
<evidence type="ECO:0000313" key="9">
    <source>
        <dbReference type="EMBL" id="MBP1045541.1"/>
    </source>
</evidence>
<evidence type="ECO:0000256" key="4">
    <source>
        <dbReference type="ARBA" id="ARBA00022553"/>
    </source>
</evidence>
<keyword evidence="5" id="KW-0808">Transferase</keyword>
<evidence type="ECO:0000256" key="1">
    <source>
        <dbReference type="ARBA" id="ARBA00000085"/>
    </source>
</evidence>
<dbReference type="Gene3D" id="3.30.565.10">
    <property type="entry name" value="Histidine kinase-like ATPase, C-terminal domain"/>
    <property type="match status" value="1"/>
</dbReference>
<sequence>MWVSAVLLGVVGVLFYLLLNSKREHEKELEQAAYVLDSVIQGEFPIDDLRYREGLEAKLVFKALRVAEINRFYAGTAREEQEKTQELVADISHQMRTPLSSIMMYTELMADERLSKKEENEFLNRIALSSEKLFWLISEFITISRFEAKSMQLQTELGNLSDTIQQAIDMQKEHGRSKRLSFHFQPTGEFTLAHDLRWTKEAISNILDNAVKYSREDSEIVIDVERLVFYTRIQITNIGQEISSEEQLLAFQKYFRGMNAKEEEGAGIGLYLVKLIVEEQGGYSIIESKNGKTIISLFLLN</sequence>
<comment type="caution">
    <text evidence="9">The sequence shown here is derived from an EMBL/GenBank/DDBJ whole genome shotgun (WGS) entry which is preliminary data.</text>
</comment>
<gene>
    <name evidence="9" type="ORF">I6N96_04575</name>
</gene>
<evidence type="ECO:0000256" key="5">
    <source>
        <dbReference type="ARBA" id="ARBA00022679"/>
    </source>
</evidence>
<dbReference type="RefSeq" id="WP_209556337.1">
    <property type="nucleotide sequence ID" value="NZ_JAEDXU010000002.1"/>
</dbReference>
<reference evidence="9 10" key="1">
    <citation type="submission" date="2020-12" db="EMBL/GenBank/DDBJ databases">
        <title>Vagococcus allomyrinae sp. nov. and Enterococcus lavae sp. nov., isolated from the larvae of Allomyrina dichotoma.</title>
        <authorList>
            <person name="Lee S.D."/>
        </authorList>
    </citation>
    <scope>NUCLEOTIDE SEQUENCE [LARGE SCALE GENOMIC DNA]</scope>
    <source>
        <strain evidence="9 10">BWM-S5</strain>
    </source>
</reference>
<dbReference type="Proteomes" id="UP000673375">
    <property type="component" value="Unassembled WGS sequence"/>
</dbReference>
<keyword evidence="6 9" id="KW-0418">Kinase</keyword>
<evidence type="ECO:0000256" key="6">
    <source>
        <dbReference type="ARBA" id="ARBA00022777"/>
    </source>
</evidence>
<keyword evidence="7" id="KW-0902">Two-component regulatory system</keyword>
<dbReference type="SMART" id="SM00388">
    <property type="entry name" value="HisKA"/>
    <property type="match status" value="1"/>
</dbReference>
<dbReference type="InterPro" id="IPR036890">
    <property type="entry name" value="HATPase_C_sf"/>
</dbReference>
<organism evidence="9 10">
    <name type="scientific">Enterococcus larvae</name>
    <dbReference type="NCBI Taxonomy" id="2794352"/>
    <lineage>
        <taxon>Bacteria</taxon>
        <taxon>Bacillati</taxon>
        <taxon>Bacillota</taxon>
        <taxon>Bacilli</taxon>
        <taxon>Lactobacillales</taxon>
        <taxon>Enterococcaceae</taxon>
        <taxon>Enterococcus</taxon>
    </lineage>
</organism>
<dbReference type="GO" id="GO:0016301">
    <property type="term" value="F:kinase activity"/>
    <property type="evidence" value="ECO:0007669"/>
    <property type="project" value="UniProtKB-KW"/>
</dbReference>
<dbReference type="InterPro" id="IPR050351">
    <property type="entry name" value="BphY/WalK/GraS-like"/>
</dbReference>
<keyword evidence="10" id="KW-1185">Reference proteome</keyword>
<dbReference type="CDD" id="cd00082">
    <property type="entry name" value="HisKA"/>
    <property type="match status" value="1"/>
</dbReference>
<keyword evidence="4" id="KW-0597">Phosphoprotein</keyword>
<evidence type="ECO:0000256" key="2">
    <source>
        <dbReference type="ARBA" id="ARBA00004370"/>
    </source>
</evidence>
<dbReference type="InterPro" id="IPR036097">
    <property type="entry name" value="HisK_dim/P_sf"/>
</dbReference>
<name>A0ABS4CFY8_9ENTE</name>
<dbReference type="EMBL" id="JAEDXU010000002">
    <property type="protein sequence ID" value="MBP1045541.1"/>
    <property type="molecule type" value="Genomic_DNA"/>
</dbReference>
<comment type="catalytic activity">
    <reaction evidence="1">
        <text>ATP + protein L-histidine = ADP + protein N-phospho-L-histidine.</text>
        <dbReference type="EC" id="2.7.13.3"/>
    </reaction>
</comment>
<dbReference type="PANTHER" id="PTHR45453:SF1">
    <property type="entry name" value="PHOSPHATE REGULON SENSOR PROTEIN PHOR"/>
    <property type="match status" value="1"/>
</dbReference>
<dbReference type="SUPFAM" id="SSF47384">
    <property type="entry name" value="Homodimeric domain of signal transducing histidine kinase"/>
    <property type="match status" value="1"/>
</dbReference>
<accession>A0ABS4CFY8</accession>
<protein>
    <recommendedName>
        <fullName evidence="3">histidine kinase</fullName>
        <ecNumber evidence="3">2.7.13.3</ecNumber>
    </recommendedName>
</protein>
<dbReference type="Pfam" id="PF02518">
    <property type="entry name" value="HATPase_c"/>
    <property type="match status" value="1"/>
</dbReference>
<proteinExistence type="predicted"/>
<dbReference type="InterPro" id="IPR003661">
    <property type="entry name" value="HisK_dim/P_dom"/>
</dbReference>
<evidence type="ECO:0000256" key="7">
    <source>
        <dbReference type="ARBA" id="ARBA00023012"/>
    </source>
</evidence>
<dbReference type="InterPro" id="IPR005467">
    <property type="entry name" value="His_kinase_dom"/>
</dbReference>
<dbReference type="PROSITE" id="PS50109">
    <property type="entry name" value="HIS_KIN"/>
    <property type="match status" value="1"/>
</dbReference>
<dbReference type="PANTHER" id="PTHR45453">
    <property type="entry name" value="PHOSPHATE REGULON SENSOR PROTEIN PHOR"/>
    <property type="match status" value="1"/>
</dbReference>
<dbReference type="EC" id="2.7.13.3" evidence="3"/>